<dbReference type="PROSITE" id="PS00122">
    <property type="entry name" value="CARBOXYLESTERASE_B_1"/>
    <property type="match status" value="1"/>
</dbReference>
<proteinExistence type="inferred from homology"/>
<reference evidence="8" key="1">
    <citation type="submission" date="2025-08" db="UniProtKB">
        <authorList>
            <consortium name="RefSeq"/>
        </authorList>
    </citation>
    <scope>IDENTIFICATION</scope>
    <source>
        <tissue evidence="8">Testes</tissue>
    </source>
</reference>
<dbReference type="InterPro" id="IPR002018">
    <property type="entry name" value="CarbesteraseB"/>
</dbReference>
<name>A0ABM0MZC0_SACKO</name>
<comment type="similarity">
    <text evidence="1 5">Belongs to the type-B carboxylesterase/lipase family.</text>
</comment>
<dbReference type="InterPro" id="IPR029058">
    <property type="entry name" value="AB_hydrolase_fold"/>
</dbReference>
<dbReference type="EC" id="3.1.1.-" evidence="5"/>
<gene>
    <name evidence="8" type="primary">LOC102803221</name>
</gene>
<feature type="domain" description="Carboxylesterase type B" evidence="6">
    <location>
        <begin position="1"/>
        <end position="435"/>
    </location>
</feature>
<keyword evidence="2" id="KW-0719">Serine esterase</keyword>
<dbReference type="PANTHER" id="PTHR43918:SF4">
    <property type="entry name" value="CARBOXYLIC ESTER HYDROLASE"/>
    <property type="match status" value="1"/>
</dbReference>
<evidence type="ECO:0000256" key="1">
    <source>
        <dbReference type="ARBA" id="ARBA00005964"/>
    </source>
</evidence>
<dbReference type="InterPro" id="IPR000997">
    <property type="entry name" value="Cholinesterase"/>
</dbReference>
<dbReference type="RefSeq" id="XP_006825361.1">
    <property type="nucleotide sequence ID" value="XM_006825298.1"/>
</dbReference>
<keyword evidence="3 5" id="KW-0378">Hydrolase</keyword>
<evidence type="ECO:0000313" key="8">
    <source>
        <dbReference type="RefSeq" id="XP_006825361.1"/>
    </source>
</evidence>
<dbReference type="GeneID" id="102803221"/>
<dbReference type="Gene3D" id="3.40.50.1820">
    <property type="entry name" value="alpha/beta hydrolase"/>
    <property type="match status" value="1"/>
</dbReference>
<dbReference type="Pfam" id="PF00135">
    <property type="entry name" value="COesterase"/>
    <property type="match status" value="1"/>
</dbReference>
<keyword evidence="7" id="KW-1185">Reference proteome</keyword>
<evidence type="ECO:0000256" key="3">
    <source>
        <dbReference type="ARBA" id="ARBA00022801"/>
    </source>
</evidence>
<evidence type="ECO:0000256" key="2">
    <source>
        <dbReference type="ARBA" id="ARBA00022487"/>
    </source>
</evidence>
<dbReference type="InterPro" id="IPR050654">
    <property type="entry name" value="AChE-related_enzymes"/>
</dbReference>
<sequence length="464" mass="51310">MVWIHGGAFIIGSGTRLYDATILSSLNDVIVVTINYRLGALGFFSTGDDVAPGNYGFLDQVEALGWVQQNIAAFGGDPNTVTLFGQSAGAISIHYHVLSPMSKGLFKRTILQSGTATIKGFMAQSDDASRTNIIANGLGKFVGCEKDNSKELLECLRAVPADEFRDAFYVTKLAIANMTKIKDMMIPFPPTLDGEFVKEDPLNTETKFNGEELMIGATTDEGFMMYLPLFPVHDSEFTVNKTMYEAMYSMLISDKNQAVLDAVKLIYVDWDHADEEDANYLSALCQMAGDMMFVCPSDLAARAHSAQGINTYLYQMTHVPATTLWPVKTGTSLHADDIQFVFGYPLLSEMQLVLGGNEKTLFKQTPNENDIQVSLQTMKYWTNFAKTGNPNRSSASDDDNNDDWPLFTVPGLAYKQLSLSMENSNALKARECAFWNQFVKKLQQSGDTCVNKEESKYSEEANSP</sequence>
<dbReference type="PRINTS" id="PR00878">
    <property type="entry name" value="CHOLNESTRASE"/>
</dbReference>
<organism evidence="7 8">
    <name type="scientific">Saccoglossus kowalevskii</name>
    <name type="common">Acorn worm</name>
    <dbReference type="NCBI Taxonomy" id="10224"/>
    <lineage>
        <taxon>Eukaryota</taxon>
        <taxon>Metazoa</taxon>
        <taxon>Hemichordata</taxon>
        <taxon>Enteropneusta</taxon>
        <taxon>Harrimaniidae</taxon>
        <taxon>Saccoglossus</taxon>
    </lineage>
</organism>
<protein>
    <recommendedName>
        <fullName evidence="5">Carboxylic ester hydrolase</fullName>
        <ecNumber evidence="5">3.1.1.-</ecNumber>
    </recommendedName>
</protein>
<evidence type="ECO:0000256" key="4">
    <source>
        <dbReference type="ARBA" id="ARBA00023157"/>
    </source>
</evidence>
<evidence type="ECO:0000313" key="7">
    <source>
        <dbReference type="Proteomes" id="UP000694865"/>
    </source>
</evidence>
<keyword evidence="4" id="KW-1015">Disulfide bond</keyword>
<evidence type="ECO:0000256" key="5">
    <source>
        <dbReference type="RuleBase" id="RU361235"/>
    </source>
</evidence>
<dbReference type="InterPro" id="IPR019826">
    <property type="entry name" value="Carboxylesterase_B_AS"/>
</dbReference>
<dbReference type="Proteomes" id="UP000694865">
    <property type="component" value="Unplaced"/>
</dbReference>
<dbReference type="SUPFAM" id="SSF53474">
    <property type="entry name" value="alpha/beta-Hydrolases"/>
    <property type="match status" value="1"/>
</dbReference>
<accession>A0ABM0MZC0</accession>
<dbReference type="PANTHER" id="PTHR43918">
    <property type="entry name" value="ACETYLCHOLINESTERASE"/>
    <property type="match status" value="1"/>
</dbReference>
<evidence type="ECO:0000259" key="6">
    <source>
        <dbReference type="Pfam" id="PF00135"/>
    </source>
</evidence>